<evidence type="ECO:0000259" key="3">
    <source>
        <dbReference type="PROSITE" id="PS51186"/>
    </source>
</evidence>
<dbReference type="OrthoDB" id="7356080at2"/>
<dbReference type="SUPFAM" id="SSF55729">
    <property type="entry name" value="Acyl-CoA N-acyltransferases (Nat)"/>
    <property type="match status" value="1"/>
</dbReference>
<dbReference type="KEGG" id="rox:BV494_23440"/>
<dbReference type="Pfam" id="PF00583">
    <property type="entry name" value="Acetyltransf_1"/>
    <property type="match status" value="1"/>
</dbReference>
<keyword evidence="5" id="KW-1185">Reference proteome</keyword>
<dbReference type="Proteomes" id="UP000239197">
    <property type="component" value="Plasmid unnamed1"/>
</dbReference>
<evidence type="ECO:0000256" key="2">
    <source>
        <dbReference type="ARBA" id="ARBA00023315"/>
    </source>
</evidence>
<dbReference type="GO" id="GO:0016747">
    <property type="term" value="F:acyltransferase activity, transferring groups other than amino-acyl groups"/>
    <property type="evidence" value="ECO:0007669"/>
    <property type="project" value="InterPro"/>
</dbReference>
<dbReference type="PANTHER" id="PTHR43877">
    <property type="entry name" value="AMINOALKYLPHOSPHONATE N-ACETYLTRANSFERASE-RELATED-RELATED"/>
    <property type="match status" value="1"/>
</dbReference>
<dbReference type="InterPro" id="IPR000182">
    <property type="entry name" value="GNAT_dom"/>
</dbReference>
<dbReference type="Gene3D" id="3.40.630.30">
    <property type="match status" value="1"/>
</dbReference>
<evidence type="ECO:0000256" key="1">
    <source>
        <dbReference type="ARBA" id="ARBA00022679"/>
    </source>
</evidence>
<keyword evidence="4" id="KW-0614">Plasmid</keyword>
<reference evidence="5" key="1">
    <citation type="submission" date="2017-01" db="EMBL/GenBank/DDBJ databases">
        <title>Genome sequence of Rouxiella sp. ERMR1:05.</title>
        <authorList>
            <person name="Kumar R."/>
            <person name="Singh D."/>
            <person name="Kumar S."/>
        </authorList>
    </citation>
    <scope>NUCLEOTIDE SEQUENCE [LARGE SCALE GENOMIC DNA]</scope>
    <source>
        <strain evidence="5">ERMR1:05</strain>
        <plasmid evidence="5">unnamed1</plasmid>
    </source>
</reference>
<name>A0A2L1UY66_9GAMM</name>
<dbReference type="CDD" id="cd04301">
    <property type="entry name" value="NAT_SF"/>
    <property type="match status" value="1"/>
</dbReference>
<evidence type="ECO:0000313" key="5">
    <source>
        <dbReference type="Proteomes" id="UP000239197"/>
    </source>
</evidence>
<dbReference type="AlphaFoldDB" id="A0A2L1UY66"/>
<dbReference type="RefSeq" id="WP_104925178.1">
    <property type="nucleotide sequence ID" value="NZ_CP019063.1"/>
</dbReference>
<accession>A0A2L1UY66</accession>
<dbReference type="InterPro" id="IPR016181">
    <property type="entry name" value="Acyl_CoA_acyltransferase"/>
</dbReference>
<dbReference type="EMBL" id="CP019063">
    <property type="protein sequence ID" value="AVF37841.1"/>
    <property type="molecule type" value="Genomic_DNA"/>
</dbReference>
<keyword evidence="2" id="KW-0012">Acyltransferase</keyword>
<dbReference type="InterPro" id="IPR050832">
    <property type="entry name" value="Bact_Acetyltransf"/>
</dbReference>
<proteinExistence type="predicted"/>
<keyword evidence="1" id="KW-0808">Transferase</keyword>
<sequence>MSFNIRQALVSDVDTLFEIRTAVNENHLSREEMRQMGVTESAVAEMILKSRCTWVAVENEKIIGFSMILPDEGCLFAAFVLPEHESKGAGRKLVMVAEQELFKHHDLAWLETDKNSRAATFYKHLGWTNETHINDVDIRLEKKISAFKMDYEPVPK</sequence>
<feature type="domain" description="N-acetyltransferase" evidence="3">
    <location>
        <begin position="3"/>
        <end position="145"/>
    </location>
</feature>
<organism evidence="4 5">
    <name type="scientific">Rahnella sikkimica</name>
    <dbReference type="NCBI Taxonomy" id="1805933"/>
    <lineage>
        <taxon>Bacteria</taxon>
        <taxon>Pseudomonadati</taxon>
        <taxon>Pseudomonadota</taxon>
        <taxon>Gammaproteobacteria</taxon>
        <taxon>Enterobacterales</taxon>
        <taxon>Yersiniaceae</taxon>
        <taxon>Rahnella</taxon>
    </lineage>
</organism>
<gene>
    <name evidence="4" type="ORF">BV494_23440</name>
</gene>
<evidence type="ECO:0000313" key="4">
    <source>
        <dbReference type="EMBL" id="AVF37841.1"/>
    </source>
</evidence>
<geneLocation type="plasmid" evidence="4 5">
    <name>unnamed1</name>
</geneLocation>
<protein>
    <submittedName>
        <fullName evidence="4">GNAT family N-acetyltransferase</fullName>
    </submittedName>
</protein>
<dbReference type="PROSITE" id="PS51186">
    <property type="entry name" value="GNAT"/>
    <property type="match status" value="1"/>
</dbReference>